<dbReference type="EMBL" id="JADNRY010000131">
    <property type="protein sequence ID" value="KAF9064095.1"/>
    <property type="molecule type" value="Genomic_DNA"/>
</dbReference>
<organism evidence="1 2">
    <name type="scientific">Rhodocollybia butyracea</name>
    <dbReference type="NCBI Taxonomy" id="206335"/>
    <lineage>
        <taxon>Eukaryota</taxon>
        <taxon>Fungi</taxon>
        <taxon>Dikarya</taxon>
        <taxon>Basidiomycota</taxon>
        <taxon>Agaricomycotina</taxon>
        <taxon>Agaricomycetes</taxon>
        <taxon>Agaricomycetidae</taxon>
        <taxon>Agaricales</taxon>
        <taxon>Marasmiineae</taxon>
        <taxon>Omphalotaceae</taxon>
        <taxon>Rhodocollybia</taxon>
    </lineage>
</organism>
<evidence type="ECO:0000313" key="2">
    <source>
        <dbReference type="Proteomes" id="UP000772434"/>
    </source>
</evidence>
<proteinExistence type="predicted"/>
<accession>A0A9P5U1X1</accession>
<comment type="caution">
    <text evidence="1">The sequence shown here is derived from an EMBL/GenBank/DDBJ whole genome shotgun (WGS) entry which is preliminary data.</text>
</comment>
<sequence>MSPVLQVKLREAFANFAKYAARIPNDINAESNTSSVKKVPALTTLKLICPTLPFFKISEGIDLQPFQLRKLDIRCLAPSVNMKSNDLRRLATLIKPPLEQLTFFIGNHYPSLSSIYSSIIFRQIGIFTADLRELHLFLLIPLAYEPAKSVVASYNVAFEANDFTSGHHTFPAPPPNLERLLCCIASENGLIHGTLGKDDLSYLRFYKAVPQDWLAICNLRTTRIGYLRLVLIDSISEVTEGQVVESLERIDGSLYGLSISGHDAVIDAAINSNTSSRWLDVSFSRISVYEGIFKACTCLRYLECHVNAEILEVAK</sequence>
<reference evidence="1" key="1">
    <citation type="submission" date="2020-11" db="EMBL/GenBank/DDBJ databases">
        <authorList>
            <consortium name="DOE Joint Genome Institute"/>
            <person name="Ahrendt S."/>
            <person name="Riley R."/>
            <person name="Andreopoulos W."/>
            <person name="Labutti K."/>
            <person name="Pangilinan J."/>
            <person name="Ruiz-Duenas F.J."/>
            <person name="Barrasa J.M."/>
            <person name="Sanchez-Garcia M."/>
            <person name="Camarero S."/>
            <person name="Miyauchi S."/>
            <person name="Serrano A."/>
            <person name="Linde D."/>
            <person name="Babiker R."/>
            <person name="Drula E."/>
            <person name="Ayuso-Fernandez I."/>
            <person name="Pacheco R."/>
            <person name="Padilla G."/>
            <person name="Ferreira P."/>
            <person name="Barriuso J."/>
            <person name="Kellner H."/>
            <person name="Castanera R."/>
            <person name="Alfaro M."/>
            <person name="Ramirez L."/>
            <person name="Pisabarro A.G."/>
            <person name="Kuo A."/>
            <person name="Tritt A."/>
            <person name="Lipzen A."/>
            <person name="He G."/>
            <person name="Yan M."/>
            <person name="Ng V."/>
            <person name="Cullen D."/>
            <person name="Martin F."/>
            <person name="Rosso M.-N."/>
            <person name="Henrissat B."/>
            <person name="Hibbett D."/>
            <person name="Martinez A.T."/>
            <person name="Grigoriev I.V."/>
        </authorList>
    </citation>
    <scope>NUCLEOTIDE SEQUENCE</scope>
    <source>
        <strain evidence="1">AH 40177</strain>
    </source>
</reference>
<protein>
    <submittedName>
        <fullName evidence="1">Uncharacterized protein</fullName>
    </submittedName>
</protein>
<dbReference type="AlphaFoldDB" id="A0A9P5U1X1"/>
<name>A0A9P5U1X1_9AGAR</name>
<dbReference type="Proteomes" id="UP000772434">
    <property type="component" value="Unassembled WGS sequence"/>
</dbReference>
<dbReference type="OrthoDB" id="2905872at2759"/>
<evidence type="ECO:0000313" key="1">
    <source>
        <dbReference type="EMBL" id="KAF9064095.1"/>
    </source>
</evidence>
<gene>
    <name evidence="1" type="ORF">BDP27DRAFT_1426215</name>
</gene>
<keyword evidence="2" id="KW-1185">Reference proteome</keyword>